<evidence type="ECO:0000313" key="2">
    <source>
        <dbReference type="EMBL" id="BAS84494.1"/>
    </source>
</evidence>
<sequence length="91" mass="9987">TDQICATCRTRTEVAERPVARQKLLVVASVDEGAQHASGEEGEPSRTNREQSREALPKNLIAAFSRCRTSKAEVPETCSPDHRYTLASGME</sequence>
<dbReference type="STRING" id="39947.A0A0P0VY76"/>
<dbReference type="Gramene" id="Os03t0388300-01">
    <property type="protein sequence ID" value="Os03t0388300-01"/>
    <property type="gene ID" value="Os03g0388300"/>
</dbReference>
<evidence type="ECO:0000256" key="1">
    <source>
        <dbReference type="SAM" id="MobiDB-lite"/>
    </source>
</evidence>
<feature type="region of interest" description="Disordered" evidence="1">
    <location>
        <begin position="30"/>
        <end position="55"/>
    </location>
</feature>
<keyword evidence="3" id="KW-1185">Reference proteome</keyword>
<proteinExistence type="predicted"/>
<dbReference type="EMBL" id="AP014959">
    <property type="protein sequence ID" value="BAS84494.1"/>
    <property type="molecule type" value="Genomic_DNA"/>
</dbReference>
<protein>
    <submittedName>
        <fullName evidence="2">Os03g0388300 protein</fullName>
    </submittedName>
</protein>
<dbReference type="PaxDb" id="39947-A0A0P0VY76"/>
<name>A0A0P0VY76_ORYSJ</name>
<feature type="compositionally biased region" description="Basic and acidic residues" evidence="1">
    <location>
        <begin position="43"/>
        <end position="55"/>
    </location>
</feature>
<dbReference type="InParanoid" id="A0A0P0VY76"/>
<evidence type="ECO:0000313" key="3">
    <source>
        <dbReference type="Proteomes" id="UP000059680"/>
    </source>
</evidence>
<dbReference type="AlphaFoldDB" id="A0A0P0VY76"/>
<reference evidence="3" key="1">
    <citation type="journal article" date="2005" name="Nature">
        <title>The map-based sequence of the rice genome.</title>
        <authorList>
            <consortium name="International rice genome sequencing project (IRGSP)"/>
            <person name="Matsumoto T."/>
            <person name="Wu J."/>
            <person name="Kanamori H."/>
            <person name="Katayose Y."/>
            <person name="Fujisawa M."/>
            <person name="Namiki N."/>
            <person name="Mizuno H."/>
            <person name="Yamamoto K."/>
            <person name="Antonio B.A."/>
            <person name="Baba T."/>
            <person name="Sakata K."/>
            <person name="Nagamura Y."/>
            <person name="Aoki H."/>
            <person name="Arikawa K."/>
            <person name="Arita K."/>
            <person name="Bito T."/>
            <person name="Chiden Y."/>
            <person name="Fujitsuka N."/>
            <person name="Fukunaka R."/>
            <person name="Hamada M."/>
            <person name="Harada C."/>
            <person name="Hayashi A."/>
            <person name="Hijishita S."/>
            <person name="Honda M."/>
            <person name="Hosokawa S."/>
            <person name="Ichikawa Y."/>
            <person name="Idonuma A."/>
            <person name="Iijima M."/>
            <person name="Ikeda M."/>
            <person name="Ikeno M."/>
            <person name="Ito K."/>
            <person name="Ito S."/>
            <person name="Ito T."/>
            <person name="Ito Y."/>
            <person name="Ito Y."/>
            <person name="Iwabuchi A."/>
            <person name="Kamiya K."/>
            <person name="Karasawa W."/>
            <person name="Kurita K."/>
            <person name="Katagiri S."/>
            <person name="Kikuta A."/>
            <person name="Kobayashi H."/>
            <person name="Kobayashi N."/>
            <person name="Machita K."/>
            <person name="Maehara T."/>
            <person name="Masukawa M."/>
            <person name="Mizubayashi T."/>
            <person name="Mukai Y."/>
            <person name="Nagasaki H."/>
            <person name="Nagata Y."/>
            <person name="Naito S."/>
            <person name="Nakashima M."/>
            <person name="Nakama Y."/>
            <person name="Nakamichi Y."/>
            <person name="Nakamura M."/>
            <person name="Meguro A."/>
            <person name="Negishi M."/>
            <person name="Ohta I."/>
            <person name="Ohta T."/>
            <person name="Okamoto M."/>
            <person name="Ono N."/>
            <person name="Saji S."/>
            <person name="Sakaguchi M."/>
            <person name="Sakai K."/>
            <person name="Shibata M."/>
            <person name="Shimokawa T."/>
            <person name="Song J."/>
            <person name="Takazaki Y."/>
            <person name="Terasawa K."/>
            <person name="Tsugane M."/>
            <person name="Tsuji K."/>
            <person name="Ueda S."/>
            <person name="Waki K."/>
            <person name="Yamagata H."/>
            <person name="Yamamoto M."/>
            <person name="Yamamoto S."/>
            <person name="Yamane H."/>
            <person name="Yoshiki S."/>
            <person name="Yoshihara R."/>
            <person name="Yukawa K."/>
            <person name="Zhong H."/>
            <person name="Yano M."/>
            <person name="Yuan Q."/>
            <person name="Ouyang S."/>
            <person name="Liu J."/>
            <person name="Jones K.M."/>
            <person name="Gansberger K."/>
            <person name="Moffat K."/>
            <person name="Hill J."/>
            <person name="Bera J."/>
            <person name="Fadrosh D."/>
            <person name="Jin S."/>
            <person name="Johri S."/>
            <person name="Kim M."/>
            <person name="Overton L."/>
            <person name="Reardon M."/>
            <person name="Tsitrin T."/>
            <person name="Vuong H."/>
            <person name="Weaver B."/>
            <person name="Ciecko A."/>
            <person name="Tallon L."/>
            <person name="Jackson J."/>
            <person name="Pai G."/>
            <person name="Aken S.V."/>
            <person name="Utterback T."/>
            <person name="Reidmuller S."/>
            <person name="Feldblyum T."/>
            <person name="Hsiao J."/>
            <person name="Zismann V."/>
            <person name="Iobst S."/>
            <person name="de Vazeille A.R."/>
            <person name="Buell C.R."/>
            <person name="Ying K."/>
            <person name="Li Y."/>
            <person name="Lu T."/>
            <person name="Huang Y."/>
            <person name="Zhao Q."/>
            <person name="Feng Q."/>
            <person name="Zhang L."/>
            <person name="Zhu J."/>
            <person name="Weng Q."/>
            <person name="Mu J."/>
            <person name="Lu Y."/>
            <person name="Fan D."/>
            <person name="Liu Y."/>
            <person name="Guan J."/>
            <person name="Zhang Y."/>
            <person name="Yu S."/>
            <person name="Liu X."/>
            <person name="Zhang Y."/>
            <person name="Hong G."/>
            <person name="Han B."/>
            <person name="Choisne N."/>
            <person name="Demange N."/>
            <person name="Orjeda G."/>
            <person name="Samain S."/>
            <person name="Cattolico L."/>
            <person name="Pelletier E."/>
            <person name="Couloux A."/>
            <person name="Segurens B."/>
            <person name="Wincker P."/>
            <person name="D'Hont A."/>
            <person name="Scarpelli C."/>
            <person name="Weissenbach J."/>
            <person name="Salanoubat M."/>
            <person name="Quetier F."/>
            <person name="Yu Y."/>
            <person name="Kim H.R."/>
            <person name="Rambo T."/>
            <person name="Currie J."/>
            <person name="Collura K."/>
            <person name="Luo M."/>
            <person name="Yang T."/>
            <person name="Ammiraju J.S.S."/>
            <person name="Engler F."/>
            <person name="Soderlund C."/>
            <person name="Wing R.A."/>
            <person name="Palmer L.E."/>
            <person name="de la Bastide M."/>
            <person name="Spiegel L."/>
            <person name="Nascimento L."/>
            <person name="Zutavern T."/>
            <person name="O'Shaughnessy A."/>
            <person name="Dike S."/>
            <person name="Dedhia N."/>
            <person name="Preston R."/>
            <person name="Balija V."/>
            <person name="McCombie W.R."/>
            <person name="Chow T."/>
            <person name="Chen H."/>
            <person name="Chung M."/>
            <person name="Chen C."/>
            <person name="Shaw J."/>
            <person name="Wu H."/>
            <person name="Hsiao K."/>
            <person name="Chao Y."/>
            <person name="Chu M."/>
            <person name="Cheng C."/>
            <person name="Hour A."/>
            <person name="Lee P."/>
            <person name="Lin S."/>
            <person name="Lin Y."/>
            <person name="Liou J."/>
            <person name="Liu S."/>
            <person name="Hsing Y."/>
            <person name="Raghuvanshi S."/>
            <person name="Mohanty A."/>
            <person name="Bharti A.K."/>
            <person name="Gaur A."/>
            <person name="Gupta V."/>
            <person name="Kumar D."/>
            <person name="Ravi V."/>
            <person name="Vij S."/>
            <person name="Kapur A."/>
            <person name="Khurana P."/>
            <person name="Khurana P."/>
            <person name="Khurana J.P."/>
            <person name="Tyagi A.K."/>
            <person name="Gaikwad K."/>
            <person name="Singh A."/>
            <person name="Dalal V."/>
            <person name="Srivastava S."/>
            <person name="Dixit A."/>
            <person name="Pal A.K."/>
            <person name="Ghazi I.A."/>
            <person name="Yadav M."/>
            <person name="Pandit A."/>
            <person name="Bhargava A."/>
            <person name="Sureshbabu K."/>
            <person name="Batra K."/>
            <person name="Sharma T.R."/>
            <person name="Mohapatra T."/>
            <person name="Singh N.K."/>
            <person name="Messing J."/>
            <person name="Nelson A.B."/>
            <person name="Fuks G."/>
            <person name="Kavchok S."/>
            <person name="Keizer G."/>
            <person name="Linton E."/>
            <person name="Llaca V."/>
            <person name="Song R."/>
            <person name="Tanyolac B."/>
            <person name="Young S."/>
            <person name="Ho-Il K."/>
            <person name="Hahn J.H."/>
            <person name="Sangsakoo G."/>
            <person name="Vanavichit A."/>
            <person name="de Mattos Luiz.A.T."/>
            <person name="Zimmer P.D."/>
            <person name="Malone G."/>
            <person name="Dellagostin O."/>
            <person name="de Oliveira A.C."/>
            <person name="Bevan M."/>
            <person name="Bancroft I."/>
            <person name="Minx P."/>
            <person name="Cordum H."/>
            <person name="Wilson R."/>
            <person name="Cheng Z."/>
            <person name="Jin W."/>
            <person name="Jiang J."/>
            <person name="Leong S.A."/>
            <person name="Iwama H."/>
            <person name="Gojobori T."/>
            <person name="Itoh T."/>
            <person name="Niimura Y."/>
            <person name="Fujii Y."/>
            <person name="Habara T."/>
            <person name="Sakai H."/>
            <person name="Sato Y."/>
            <person name="Wilson G."/>
            <person name="Kumar K."/>
            <person name="McCouch S."/>
            <person name="Juretic N."/>
            <person name="Hoen D."/>
            <person name="Wright S."/>
            <person name="Bruskiewich R."/>
            <person name="Bureau T."/>
            <person name="Miyao A."/>
            <person name="Hirochika H."/>
            <person name="Nishikawa T."/>
            <person name="Kadowaki K."/>
            <person name="Sugiura M."/>
            <person name="Burr B."/>
            <person name="Sasaki T."/>
        </authorList>
    </citation>
    <scope>NUCLEOTIDE SEQUENCE [LARGE SCALE GENOMIC DNA]</scope>
    <source>
        <strain evidence="3">cv. Nipponbare</strain>
    </source>
</reference>
<accession>A0A0P0VY76</accession>
<gene>
    <name evidence="2" type="ordered locus">Os03g0388300</name>
    <name evidence="2" type="ORF">OSNPB_030388300</name>
</gene>
<reference evidence="2 3" key="3">
    <citation type="journal article" date="2013" name="Rice">
        <title>Improvement of the Oryza sativa Nipponbare reference genome using next generation sequence and optical map data.</title>
        <authorList>
            <person name="Kawahara Y."/>
            <person name="de la Bastide M."/>
            <person name="Hamilton J.P."/>
            <person name="Kanamori H."/>
            <person name="McCombie W.R."/>
            <person name="Ouyang S."/>
            <person name="Schwartz D.C."/>
            <person name="Tanaka T."/>
            <person name="Wu J."/>
            <person name="Zhou S."/>
            <person name="Childs K.L."/>
            <person name="Davidson R.M."/>
            <person name="Lin H."/>
            <person name="Quesada-Ocampo L."/>
            <person name="Vaillancourt B."/>
            <person name="Sakai H."/>
            <person name="Lee S.S."/>
            <person name="Kim J."/>
            <person name="Numa H."/>
            <person name="Itoh T."/>
            <person name="Buell C.R."/>
            <person name="Matsumoto T."/>
        </authorList>
    </citation>
    <scope>NUCLEOTIDE SEQUENCE [LARGE SCALE GENOMIC DNA]</scope>
    <source>
        <strain evidence="3">cv. Nipponbare</strain>
    </source>
</reference>
<dbReference type="Proteomes" id="UP000059680">
    <property type="component" value="Chromosome 3"/>
</dbReference>
<organism evidence="2 3">
    <name type="scientific">Oryza sativa subsp. japonica</name>
    <name type="common">Rice</name>
    <dbReference type="NCBI Taxonomy" id="39947"/>
    <lineage>
        <taxon>Eukaryota</taxon>
        <taxon>Viridiplantae</taxon>
        <taxon>Streptophyta</taxon>
        <taxon>Embryophyta</taxon>
        <taxon>Tracheophyta</taxon>
        <taxon>Spermatophyta</taxon>
        <taxon>Magnoliopsida</taxon>
        <taxon>Liliopsida</taxon>
        <taxon>Poales</taxon>
        <taxon>Poaceae</taxon>
        <taxon>BOP clade</taxon>
        <taxon>Oryzoideae</taxon>
        <taxon>Oryzeae</taxon>
        <taxon>Oryzinae</taxon>
        <taxon>Oryza</taxon>
        <taxon>Oryza sativa</taxon>
    </lineage>
</organism>
<feature type="non-terminal residue" evidence="2">
    <location>
        <position position="1"/>
    </location>
</feature>
<reference evidence="2 3" key="2">
    <citation type="journal article" date="2013" name="Plant Cell Physiol.">
        <title>Rice Annotation Project Database (RAP-DB): an integrative and interactive database for rice genomics.</title>
        <authorList>
            <person name="Sakai H."/>
            <person name="Lee S.S."/>
            <person name="Tanaka T."/>
            <person name="Numa H."/>
            <person name="Kim J."/>
            <person name="Kawahara Y."/>
            <person name="Wakimoto H."/>
            <person name="Yang C.C."/>
            <person name="Iwamoto M."/>
            <person name="Abe T."/>
            <person name="Yamada Y."/>
            <person name="Muto A."/>
            <person name="Inokuchi H."/>
            <person name="Ikemura T."/>
            <person name="Matsumoto T."/>
            <person name="Sasaki T."/>
            <person name="Itoh T."/>
        </authorList>
    </citation>
    <scope>NUCLEOTIDE SEQUENCE [LARGE SCALE GENOMIC DNA]</scope>
    <source>
        <strain evidence="3">cv. Nipponbare</strain>
    </source>
</reference>